<evidence type="ECO:0000313" key="7">
    <source>
        <dbReference type="EMBL" id="KQB01576.1"/>
    </source>
</evidence>
<feature type="transmembrane region" description="Helical" evidence="6">
    <location>
        <begin position="82"/>
        <end position="102"/>
    </location>
</feature>
<dbReference type="GO" id="GO:0005886">
    <property type="term" value="C:plasma membrane"/>
    <property type="evidence" value="ECO:0007669"/>
    <property type="project" value="UniProtKB-SubCell"/>
</dbReference>
<evidence type="ECO:0000256" key="3">
    <source>
        <dbReference type="ARBA" id="ARBA00022692"/>
    </source>
</evidence>
<dbReference type="InterPro" id="IPR050833">
    <property type="entry name" value="Poly_Biosynth_Transport"/>
</dbReference>
<evidence type="ECO:0000256" key="6">
    <source>
        <dbReference type="SAM" id="Phobius"/>
    </source>
</evidence>
<dbReference type="Proteomes" id="UP000050491">
    <property type="component" value="Unassembled WGS sequence"/>
</dbReference>
<feature type="transmembrane region" description="Helical" evidence="6">
    <location>
        <begin position="331"/>
        <end position="352"/>
    </location>
</feature>
<evidence type="ECO:0000256" key="2">
    <source>
        <dbReference type="ARBA" id="ARBA00022475"/>
    </source>
</evidence>
<dbReference type="Pfam" id="PF13440">
    <property type="entry name" value="Polysacc_synt_3"/>
    <property type="match status" value="1"/>
</dbReference>
<evidence type="ECO:0000256" key="1">
    <source>
        <dbReference type="ARBA" id="ARBA00004651"/>
    </source>
</evidence>
<keyword evidence="5 6" id="KW-0472">Membrane</keyword>
<organism evidence="7 8">
    <name type="scientific">Vibrio metoecus</name>
    <dbReference type="NCBI Taxonomy" id="1481663"/>
    <lineage>
        <taxon>Bacteria</taxon>
        <taxon>Pseudomonadati</taxon>
        <taxon>Pseudomonadota</taxon>
        <taxon>Gammaproteobacteria</taxon>
        <taxon>Vibrionales</taxon>
        <taxon>Vibrionaceae</taxon>
        <taxon>Vibrio</taxon>
    </lineage>
</organism>
<feature type="transmembrane region" description="Helical" evidence="6">
    <location>
        <begin position="147"/>
        <end position="164"/>
    </location>
</feature>
<dbReference type="PATRIC" id="fig|1481663.12.peg.529"/>
<dbReference type="PANTHER" id="PTHR30250">
    <property type="entry name" value="PST FAMILY PREDICTED COLANIC ACID TRANSPORTER"/>
    <property type="match status" value="1"/>
</dbReference>
<feature type="transmembrane region" description="Helical" evidence="6">
    <location>
        <begin position="388"/>
        <end position="407"/>
    </location>
</feature>
<feature type="transmembrane region" description="Helical" evidence="6">
    <location>
        <begin position="176"/>
        <end position="194"/>
    </location>
</feature>
<dbReference type="EMBL" id="LBGP01000011">
    <property type="protein sequence ID" value="KQB01576.1"/>
    <property type="molecule type" value="Genomic_DNA"/>
</dbReference>
<proteinExistence type="predicted"/>
<feature type="transmembrane region" description="Helical" evidence="6">
    <location>
        <begin position="294"/>
        <end position="311"/>
    </location>
</feature>
<gene>
    <name evidence="7" type="ORF">XV92_08845</name>
</gene>
<feature type="transmembrane region" description="Helical" evidence="6">
    <location>
        <begin position="215"/>
        <end position="239"/>
    </location>
</feature>
<accession>A0A0Q0Q701</accession>
<evidence type="ECO:0000313" key="8">
    <source>
        <dbReference type="Proteomes" id="UP000050491"/>
    </source>
</evidence>
<feature type="transmembrane region" description="Helical" evidence="6">
    <location>
        <begin position="114"/>
        <end position="135"/>
    </location>
</feature>
<feature type="transmembrane region" description="Helical" evidence="6">
    <location>
        <begin position="359"/>
        <end position="382"/>
    </location>
</feature>
<name>A0A0Q0Q701_VIBMT</name>
<feature type="transmembrane region" description="Helical" evidence="6">
    <location>
        <begin position="251"/>
        <end position="274"/>
    </location>
</feature>
<keyword evidence="4 6" id="KW-1133">Transmembrane helix</keyword>
<sequence length="417" mass="46582">MIKRFVLSGGIQALGIGLSALTTIFISRVLGAEDYGIIGYLTSLTVLFALPSFAGLPQFLVREISKNMGAKRFKKARSLISWSFWYVVGLSSLGIIGYVIYLNYTASDKFNKDIILFSTSLILLRPLLYRTVAILNGVKLNYLSQSIETVLFPLLVMSFCFVHLQYFEEIKALNVVQYQVISLTIIVITSNFYINNYFRVAKFPIKNNKTDWLKGMLPFIAIGIVSGVNSELATVIVGLTQESADVAYLKIATQVGMLAIVSLKIINIITAPTLANLFNDENNFQAQNVLKKSVRLVSLTTFPVIVFIFFYSHEFVEFMFGEEYVNASVLIKILCIGYLFDVLSGQVGTVLIMSGLESYSMYGVLFSMVLNLILLVVLTPIYGVFGSAIALMVTMICWNILANVIIYKKLKIKCWVH</sequence>
<reference evidence="7 8" key="1">
    <citation type="journal article" date="2015" name="Genome Biol. Evol.">
        <title>The Dynamics of Genetic Interactions between Vibrio metoecus and Vibrio cholerae, Two Close Relatives Co-Occurring in the Environment.</title>
        <authorList>
            <person name="Orata F.D."/>
            <person name="Kirchberger P.C."/>
            <person name="Meheust R."/>
            <person name="Barlow E.J."/>
            <person name="Tarr C.L."/>
            <person name="Boucher Y."/>
        </authorList>
    </citation>
    <scope>NUCLEOTIDE SEQUENCE [LARGE SCALE GENOMIC DNA]</scope>
    <source>
        <strain evidence="7 8">YB5B04</strain>
    </source>
</reference>
<comment type="caution">
    <text evidence="7">The sequence shown here is derived from an EMBL/GenBank/DDBJ whole genome shotgun (WGS) entry which is preliminary data.</text>
</comment>
<keyword evidence="3 6" id="KW-0812">Transmembrane</keyword>
<dbReference type="RefSeq" id="WP_055064609.1">
    <property type="nucleotide sequence ID" value="NZ_LBGP01000011.1"/>
</dbReference>
<keyword evidence="2" id="KW-1003">Cell membrane</keyword>
<protein>
    <submittedName>
        <fullName evidence="7">Uncharacterized protein</fullName>
    </submittedName>
</protein>
<evidence type="ECO:0000256" key="5">
    <source>
        <dbReference type="ARBA" id="ARBA00023136"/>
    </source>
</evidence>
<feature type="transmembrane region" description="Helical" evidence="6">
    <location>
        <begin position="37"/>
        <end position="61"/>
    </location>
</feature>
<comment type="subcellular location">
    <subcellularLocation>
        <location evidence="1">Cell membrane</location>
        <topology evidence="1">Multi-pass membrane protein</topology>
    </subcellularLocation>
</comment>
<dbReference type="OrthoDB" id="5785171at2"/>
<feature type="transmembrane region" description="Helical" evidence="6">
    <location>
        <begin position="12"/>
        <end position="31"/>
    </location>
</feature>
<dbReference type="PANTHER" id="PTHR30250:SF11">
    <property type="entry name" value="O-ANTIGEN TRANSPORTER-RELATED"/>
    <property type="match status" value="1"/>
</dbReference>
<dbReference type="AlphaFoldDB" id="A0A0Q0Q701"/>
<evidence type="ECO:0000256" key="4">
    <source>
        <dbReference type="ARBA" id="ARBA00022989"/>
    </source>
</evidence>